<dbReference type="Gene3D" id="3.40.50.720">
    <property type="entry name" value="NAD(P)-binding Rossmann-like Domain"/>
    <property type="match status" value="1"/>
</dbReference>
<dbReference type="Gene3D" id="3.90.180.10">
    <property type="entry name" value="Medium-chain alcohol dehydrogenases, catalytic domain"/>
    <property type="match status" value="1"/>
</dbReference>
<dbReference type="GO" id="GO:0005739">
    <property type="term" value="C:mitochondrion"/>
    <property type="evidence" value="ECO:0007669"/>
    <property type="project" value="TreeGrafter"/>
</dbReference>
<evidence type="ECO:0000313" key="1">
    <source>
        <dbReference type="EMBL" id="CEK94034.1"/>
    </source>
</evidence>
<dbReference type="PANTHER" id="PTHR43677:SF3">
    <property type="entry name" value="PROSTAGLANDIN REDUCTASE 3"/>
    <property type="match status" value="1"/>
</dbReference>
<reference evidence="1" key="1">
    <citation type="submission" date="2014-12" db="EMBL/GenBank/DDBJ databases">
        <title>Insight into the proteome of Arion vulgaris.</title>
        <authorList>
            <person name="Aradska J."/>
            <person name="Bulat T."/>
            <person name="Smidak R."/>
            <person name="Sarate P."/>
            <person name="Gangsoo J."/>
            <person name="Sialana F."/>
            <person name="Bilban M."/>
            <person name="Lubec G."/>
        </authorList>
    </citation>
    <scope>NUCLEOTIDE SEQUENCE</scope>
    <source>
        <tissue evidence="1">Skin</tissue>
    </source>
</reference>
<organism evidence="1">
    <name type="scientific">Arion vulgaris</name>
    <dbReference type="NCBI Taxonomy" id="1028688"/>
    <lineage>
        <taxon>Eukaryota</taxon>
        <taxon>Metazoa</taxon>
        <taxon>Spiralia</taxon>
        <taxon>Lophotrochozoa</taxon>
        <taxon>Mollusca</taxon>
        <taxon>Gastropoda</taxon>
        <taxon>Heterobranchia</taxon>
        <taxon>Euthyneura</taxon>
        <taxon>Panpulmonata</taxon>
        <taxon>Eupulmonata</taxon>
        <taxon>Stylommatophora</taxon>
        <taxon>Helicina</taxon>
        <taxon>Arionoidea</taxon>
        <taxon>Arionidae</taxon>
        <taxon>Arion</taxon>
    </lineage>
</organism>
<evidence type="ECO:0000313" key="2">
    <source>
        <dbReference type="EMBL" id="CEK94035.1"/>
    </source>
</evidence>
<dbReference type="AlphaFoldDB" id="A0A0B7BL39"/>
<dbReference type="InterPro" id="IPR051397">
    <property type="entry name" value="Zn-ADH-like_protein"/>
</dbReference>
<name>A0A0B7BL39_9EUPU</name>
<dbReference type="EMBL" id="HACG01047169">
    <property type="protein sequence ID" value="CEK94034.1"/>
    <property type="molecule type" value="Transcribed_RNA"/>
</dbReference>
<accession>A0A0B7BL39</accession>
<proteinExistence type="predicted"/>
<sequence>MSFSLHIKYICLPYFKNCINSQVLTKSARVSGFFLPHYRADFPRHIGTLIKLYKEGKLKVSSDVGVGAANGPFVGLEKVADAVEHMYARKNVGKVIVELNKDDKSAL</sequence>
<dbReference type="GO" id="GO:0016491">
    <property type="term" value="F:oxidoreductase activity"/>
    <property type="evidence" value="ECO:0007669"/>
    <property type="project" value="TreeGrafter"/>
</dbReference>
<protein>
    <recommendedName>
        <fullName evidence="3">Alcohol dehydrogenase-like C-terminal domain-containing protein</fullName>
    </recommendedName>
</protein>
<evidence type="ECO:0008006" key="3">
    <source>
        <dbReference type="Google" id="ProtNLM"/>
    </source>
</evidence>
<dbReference type="PANTHER" id="PTHR43677">
    <property type="entry name" value="SHORT-CHAIN DEHYDROGENASE/REDUCTASE"/>
    <property type="match status" value="1"/>
</dbReference>
<dbReference type="EMBL" id="HACG01047170">
    <property type="protein sequence ID" value="CEK94035.1"/>
    <property type="molecule type" value="Transcribed_RNA"/>
</dbReference>
<gene>
    <name evidence="1" type="primary">ORF198571</name>
    <name evidence="2" type="synonym">ORF198574</name>
</gene>